<evidence type="ECO:0000313" key="16">
    <source>
        <dbReference type="Proteomes" id="UP000310200"/>
    </source>
</evidence>
<feature type="coiled-coil region" evidence="12">
    <location>
        <begin position="130"/>
        <end position="231"/>
    </location>
</feature>
<dbReference type="Gene3D" id="1.20.120.980">
    <property type="entry name" value="Serine carboxypeptidase S28, SKS domain"/>
    <property type="match status" value="1"/>
</dbReference>
<dbReference type="Pfam" id="PF05577">
    <property type="entry name" value="Peptidase_S28"/>
    <property type="match status" value="1"/>
</dbReference>
<keyword evidence="3 11" id="KW-0479">Metal-binding</keyword>
<dbReference type="PROSITE" id="PS50103">
    <property type="entry name" value="ZF_C3H1"/>
    <property type="match status" value="1"/>
</dbReference>
<comment type="caution">
    <text evidence="15">The sequence shown here is derived from an EMBL/GenBank/DDBJ whole genome shotgun (WGS) entry which is preliminary data.</text>
</comment>
<dbReference type="PRINTS" id="PR01848">
    <property type="entry name" value="U2AUXFACTOR"/>
</dbReference>
<dbReference type="SMART" id="SM00361">
    <property type="entry name" value="RRM_1"/>
    <property type="match status" value="1"/>
</dbReference>
<dbReference type="GO" id="GO:0070008">
    <property type="term" value="F:serine-type exopeptidase activity"/>
    <property type="evidence" value="ECO:0007669"/>
    <property type="project" value="InterPro"/>
</dbReference>
<dbReference type="SMART" id="SM00356">
    <property type="entry name" value="ZnF_C3H1"/>
    <property type="match status" value="2"/>
</dbReference>
<evidence type="ECO:0000256" key="11">
    <source>
        <dbReference type="PROSITE-ProRule" id="PRU00723"/>
    </source>
</evidence>
<dbReference type="Pfam" id="PF00642">
    <property type="entry name" value="zf-CCCH"/>
    <property type="match status" value="1"/>
</dbReference>
<evidence type="ECO:0000256" key="3">
    <source>
        <dbReference type="ARBA" id="ARBA00022723"/>
    </source>
</evidence>
<evidence type="ECO:0000256" key="6">
    <source>
        <dbReference type="ARBA" id="ARBA00022771"/>
    </source>
</evidence>
<keyword evidence="16" id="KW-1185">Reference proteome</keyword>
<dbReference type="InterPro" id="IPR008758">
    <property type="entry name" value="Peptidase_S28"/>
</dbReference>
<dbReference type="PANTHER" id="PTHR11010">
    <property type="entry name" value="PROTEASE S28 PRO-X CARBOXYPEPTIDASE-RELATED"/>
    <property type="match status" value="1"/>
</dbReference>
<dbReference type="InterPro" id="IPR029058">
    <property type="entry name" value="AB_hydrolase_fold"/>
</dbReference>
<accession>A0A4S2JED3</accession>
<dbReference type="Gene3D" id="3.30.70.330">
    <property type="match status" value="1"/>
</dbReference>
<evidence type="ECO:0000256" key="2">
    <source>
        <dbReference type="ARBA" id="ARBA00022670"/>
    </source>
</evidence>
<dbReference type="InterPro" id="IPR000571">
    <property type="entry name" value="Znf_CCCH"/>
</dbReference>
<dbReference type="SUPFAM" id="SSF54928">
    <property type="entry name" value="RNA-binding domain, RBD"/>
    <property type="match status" value="1"/>
</dbReference>
<dbReference type="Gene3D" id="3.40.50.1820">
    <property type="entry name" value="alpha/beta hydrolase"/>
    <property type="match status" value="1"/>
</dbReference>
<keyword evidence="12" id="KW-0175">Coiled coil</keyword>
<evidence type="ECO:0000256" key="1">
    <source>
        <dbReference type="ARBA" id="ARBA00011079"/>
    </source>
</evidence>
<dbReference type="PANTHER" id="PTHR11010:SF5">
    <property type="entry name" value="RE36938P-RELATED"/>
    <property type="match status" value="1"/>
</dbReference>
<dbReference type="GO" id="GO:0000398">
    <property type="term" value="P:mRNA splicing, via spliceosome"/>
    <property type="evidence" value="ECO:0007669"/>
    <property type="project" value="InterPro"/>
</dbReference>
<keyword evidence="8 11" id="KW-0862">Zinc</keyword>
<keyword evidence="6 11" id="KW-0863">Zinc-finger</keyword>
<evidence type="ECO:0000256" key="12">
    <source>
        <dbReference type="SAM" id="Coils"/>
    </source>
</evidence>
<evidence type="ECO:0000256" key="10">
    <source>
        <dbReference type="ARBA" id="ARBA00023180"/>
    </source>
</evidence>
<dbReference type="Proteomes" id="UP000310200">
    <property type="component" value="Unassembled WGS sequence"/>
</dbReference>
<dbReference type="EMBL" id="QBLH01003812">
    <property type="protein sequence ID" value="TGZ32707.1"/>
    <property type="molecule type" value="Genomic_DNA"/>
</dbReference>
<feature type="compositionally biased region" description="Basic residues" evidence="13">
    <location>
        <begin position="508"/>
        <end position="518"/>
    </location>
</feature>
<proteinExistence type="inferred from homology"/>
<dbReference type="GO" id="GO:0008270">
    <property type="term" value="F:zinc ion binding"/>
    <property type="evidence" value="ECO:0007669"/>
    <property type="project" value="UniProtKB-KW"/>
</dbReference>
<sequence>MGEPPLLAEGVEAQAGGDHHDENPHGIVPDINMASDIVGPRTSSYNTNVDGRPQAHFNVIIFECFVCCRSYFVLFLRMEEGRSIKLAHKEWRRIAKKERRRRIRRSIAQERDANKERLRAALENNMAYLNFCAEEEKQRQDKEAQEQKERAERERLWLEEEIRAQKKWQVLQEQIAKEEQEKREQEMKIREEFEAKRAAFLKKKEEERKQHEELLRKQEQLQKEIDDYIDNGVKTPEALRDVVDNQPTKILCPFFTKTGACRYGNACSKNHRRIFLSKVIMIPGFYSHFSLEKNSAEYDTDVALEFESSEMLRHYHEFYEDVIGELESFGRIKTLKCCRNREIHLRGNLYVEYYTEREAARAWRNLKGRWYGGKQLNCEFVNMISWRNAVCGILECPKGSKFCNFLHTLKNPHSRYNIKSSRRPKNKPQDSNNSKRSEHRSKSEWEESDRDDGEKDRNWRWSKSPETDLDRTKDSETEHPHSTKRKQSQRLSSDQKQRRSVKSSVRSSKIKISSKKKGYRSDRKRLRDNEDQNKEDASNGRSPKRRKKKSRKKDKKNKRKRSLLCNCKEKQVMIVLSVLLVLCSVHPLVNGVGFRGFTFQGLEEPKPLKEYADIITEGWITQPLDHFNHRDNRTWSMRYKENSAFLKKGGPILIMIGGEWAITDGFLQTGLMYEIGVKYHGLMYYTEHRFYGESKPTKDTSTENLQYLNADQALADLAYFIETKKKEKDLEKSIVIVFGGSYAGNMAAWARLKYPHLIQGALASSAPIQAKADFYEYYEVVTKSLGTHSEKCTESVKTAFVSVEELLAKQEGPDKLKSLFNLCDVPDVNSAGDLGYFLNTLAELFAGIVQYDNIENGQTKIAALCNNMTAAHLGSPLQRLAHVFSTQDKCYDVNYNNFVKKYREISWDSPAATSIMRQWYHQTCTEYGYYQTTSSDKSIFGTLFPLDYYINLCNDLYGDYEETLDSRVRRTNIMYGGQLPDLHNVIFTNGDIDPWHPLSVLEDLNASSPAIVIKGSSHCRDMYSDVDTDTDDLKKARARVRDIIGKWISS</sequence>
<organism evidence="15 16">
    <name type="scientific">Temnothorax longispinosus</name>
    <dbReference type="NCBI Taxonomy" id="300112"/>
    <lineage>
        <taxon>Eukaryota</taxon>
        <taxon>Metazoa</taxon>
        <taxon>Ecdysozoa</taxon>
        <taxon>Arthropoda</taxon>
        <taxon>Hexapoda</taxon>
        <taxon>Insecta</taxon>
        <taxon>Pterygota</taxon>
        <taxon>Neoptera</taxon>
        <taxon>Endopterygota</taxon>
        <taxon>Hymenoptera</taxon>
        <taxon>Apocrita</taxon>
        <taxon>Aculeata</taxon>
        <taxon>Formicoidea</taxon>
        <taxon>Formicidae</taxon>
        <taxon>Myrmicinae</taxon>
        <taxon>Temnothorax</taxon>
    </lineage>
</organism>
<feature type="zinc finger region" description="C3H1-type" evidence="11">
    <location>
        <begin position="246"/>
        <end position="274"/>
    </location>
</feature>
<feature type="domain" description="C3H1-type" evidence="14">
    <location>
        <begin position="246"/>
        <end position="274"/>
    </location>
</feature>
<feature type="compositionally biased region" description="Basic and acidic residues" evidence="13">
    <location>
        <begin position="433"/>
        <end position="445"/>
    </location>
</feature>
<dbReference type="GO" id="GO:0006508">
    <property type="term" value="P:proteolysis"/>
    <property type="evidence" value="ECO:0007669"/>
    <property type="project" value="UniProtKB-KW"/>
</dbReference>
<dbReference type="InterPro" id="IPR035979">
    <property type="entry name" value="RBD_domain_sf"/>
</dbReference>
<evidence type="ECO:0000256" key="13">
    <source>
        <dbReference type="SAM" id="MobiDB-lite"/>
    </source>
</evidence>
<feature type="compositionally biased region" description="Basic and acidic residues" evidence="13">
    <location>
        <begin position="452"/>
        <end position="481"/>
    </location>
</feature>
<dbReference type="AlphaFoldDB" id="A0A4S2JED3"/>
<evidence type="ECO:0000256" key="8">
    <source>
        <dbReference type="ARBA" id="ARBA00022833"/>
    </source>
</evidence>
<feature type="compositionally biased region" description="Basic residues" evidence="13">
    <location>
        <begin position="542"/>
        <end position="562"/>
    </location>
</feature>
<dbReference type="InterPro" id="IPR003954">
    <property type="entry name" value="RRM_euk-type"/>
</dbReference>
<dbReference type="GO" id="GO:0003723">
    <property type="term" value="F:RNA binding"/>
    <property type="evidence" value="ECO:0007669"/>
    <property type="project" value="UniProtKB-KW"/>
</dbReference>
<dbReference type="GO" id="GO:0089701">
    <property type="term" value="C:U2AF complex"/>
    <property type="evidence" value="ECO:0007669"/>
    <property type="project" value="InterPro"/>
</dbReference>
<dbReference type="InterPro" id="IPR009145">
    <property type="entry name" value="U2AF_small"/>
</dbReference>
<protein>
    <recommendedName>
        <fullName evidence="14">C3H1-type domain-containing protein</fullName>
    </recommendedName>
</protein>
<evidence type="ECO:0000256" key="9">
    <source>
        <dbReference type="ARBA" id="ARBA00022884"/>
    </source>
</evidence>
<reference evidence="15 16" key="1">
    <citation type="journal article" date="2019" name="Philos. Trans. R. Soc. Lond., B, Biol. Sci.">
        <title>Ant behaviour and brain gene expression of defending hosts depend on the ecological success of the intruding social parasite.</title>
        <authorList>
            <person name="Kaur R."/>
            <person name="Stoldt M."/>
            <person name="Jongepier E."/>
            <person name="Feldmeyer B."/>
            <person name="Menzel F."/>
            <person name="Bornberg-Bauer E."/>
            <person name="Foitzik S."/>
        </authorList>
    </citation>
    <scope>NUCLEOTIDE SEQUENCE [LARGE SCALE GENOMIC DNA]</scope>
    <source>
        <tissue evidence="15">Whole body</tissue>
    </source>
</reference>
<keyword evidence="2" id="KW-0645">Protease</keyword>
<dbReference type="InterPro" id="IPR042269">
    <property type="entry name" value="Ser_carbopepase_S28_SKS"/>
</dbReference>
<keyword evidence="10" id="KW-0325">Glycoprotein</keyword>
<keyword evidence="9" id="KW-0694">RNA-binding</keyword>
<evidence type="ECO:0000259" key="14">
    <source>
        <dbReference type="PROSITE" id="PS50103"/>
    </source>
</evidence>
<evidence type="ECO:0000256" key="4">
    <source>
        <dbReference type="ARBA" id="ARBA00022729"/>
    </source>
</evidence>
<feature type="region of interest" description="Disordered" evidence="13">
    <location>
        <begin position="414"/>
        <end position="562"/>
    </location>
</feature>
<evidence type="ECO:0000313" key="15">
    <source>
        <dbReference type="EMBL" id="TGZ32707.1"/>
    </source>
</evidence>
<feature type="compositionally biased region" description="Basic and acidic residues" evidence="13">
    <location>
        <begin position="519"/>
        <end position="538"/>
    </location>
</feature>
<evidence type="ECO:0000256" key="5">
    <source>
        <dbReference type="ARBA" id="ARBA00022737"/>
    </source>
</evidence>
<dbReference type="GO" id="GO:0008239">
    <property type="term" value="F:dipeptidyl-peptidase activity"/>
    <property type="evidence" value="ECO:0007669"/>
    <property type="project" value="TreeGrafter"/>
</dbReference>
<name>A0A4S2JED3_9HYME</name>
<dbReference type="SUPFAM" id="SSF53474">
    <property type="entry name" value="alpha/beta-Hydrolases"/>
    <property type="match status" value="2"/>
</dbReference>
<evidence type="ECO:0000256" key="7">
    <source>
        <dbReference type="ARBA" id="ARBA00022801"/>
    </source>
</evidence>
<keyword evidence="4" id="KW-0732">Signal</keyword>
<keyword evidence="5" id="KW-0677">Repeat</keyword>
<keyword evidence="7" id="KW-0378">Hydrolase</keyword>
<comment type="similarity">
    <text evidence="1">Belongs to the peptidase S28 family.</text>
</comment>
<gene>
    <name evidence="15" type="ORF">DBV15_00940</name>
</gene>
<dbReference type="InterPro" id="IPR012677">
    <property type="entry name" value="Nucleotide-bd_a/b_plait_sf"/>
</dbReference>
<dbReference type="FunFam" id="1.20.120.980:FF:000003">
    <property type="entry name" value="Serine protease 16"/>
    <property type="match status" value="1"/>
</dbReference>